<dbReference type="EC" id="2.4.1.117" evidence="4"/>
<evidence type="ECO:0000256" key="3">
    <source>
        <dbReference type="ARBA" id="ARBA00006739"/>
    </source>
</evidence>
<keyword evidence="13" id="KW-0732">Signal</keyword>
<evidence type="ECO:0000256" key="7">
    <source>
        <dbReference type="ARBA" id="ARBA00022692"/>
    </source>
</evidence>
<reference evidence="15" key="1">
    <citation type="submission" date="2019-10" db="EMBL/GenBank/DDBJ databases">
        <title>Bird 10,000 Genomes (B10K) Project - Family phase.</title>
        <authorList>
            <person name="Zhang G."/>
        </authorList>
    </citation>
    <scope>NUCLEOTIDE SEQUENCE</scope>
    <source>
        <strain evidence="15">B10K-DU-002-69</strain>
        <tissue evidence="15">Muscle</tissue>
    </source>
</reference>
<comment type="similarity">
    <text evidence="3">Belongs to the glycosyltransferase 2 family.</text>
</comment>
<keyword evidence="11" id="KW-0472">Membrane</keyword>
<dbReference type="AlphaFoldDB" id="A0A851DDA5"/>
<dbReference type="SUPFAM" id="SSF53448">
    <property type="entry name" value="Nucleotide-diphospho-sugar transferases"/>
    <property type="match status" value="1"/>
</dbReference>
<evidence type="ECO:0000313" key="15">
    <source>
        <dbReference type="EMBL" id="NWI65994.1"/>
    </source>
</evidence>
<dbReference type="GO" id="GO:0006487">
    <property type="term" value="P:protein N-linked glycosylation"/>
    <property type="evidence" value="ECO:0007669"/>
    <property type="project" value="TreeGrafter"/>
</dbReference>
<dbReference type="Proteomes" id="UP000660247">
    <property type="component" value="Unassembled WGS sequence"/>
</dbReference>
<dbReference type="InterPro" id="IPR035518">
    <property type="entry name" value="DPG_synthase"/>
</dbReference>
<evidence type="ECO:0000256" key="2">
    <source>
        <dbReference type="ARBA" id="ARBA00004922"/>
    </source>
</evidence>
<evidence type="ECO:0000256" key="1">
    <source>
        <dbReference type="ARBA" id="ARBA00004389"/>
    </source>
</evidence>
<comment type="catalytic activity">
    <reaction evidence="12">
        <text>a di-trans,poly-cis-dolichyl phosphate + UDP-alpha-D-glucose = a di-trans,poly-cis-dolichyl beta-D-glucosyl phosphate + UDP</text>
        <dbReference type="Rhea" id="RHEA:15401"/>
        <dbReference type="Rhea" id="RHEA-COMP:19498"/>
        <dbReference type="Rhea" id="RHEA-COMP:19502"/>
        <dbReference type="ChEBI" id="CHEBI:57525"/>
        <dbReference type="ChEBI" id="CHEBI:57683"/>
        <dbReference type="ChEBI" id="CHEBI:58223"/>
        <dbReference type="ChEBI" id="CHEBI:58885"/>
        <dbReference type="EC" id="2.4.1.117"/>
    </reaction>
    <physiologicalReaction direction="left-to-right" evidence="12">
        <dbReference type="Rhea" id="RHEA:15402"/>
    </physiologicalReaction>
</comment>
<evidence type="ECO:0000256" key="6">
    <source>
        <dbReference type="ARBA" id="ARBA00022679"/>
    </source>
</evidence>
<dbReference type="OrthoDB" id="3784at2759"/>
<keyword evidence="5" id="KW-0328">Glycosyltransferase</keyword>
<proteinExistence type="inferred from homology"/>
<feature type="non-terminal residue" evidence="15">
    <location>
        <position position="254"/>
    </location>
</feature>
<dbReference type="InterPro" id="IPR001173">
    <property type="entry name" value="Glyco_trans_2-like"/>
</dbReference>
<evidence type="ECO:0000256" key="8">
    <source>
        <dbReference type="ARBA" id="ARBA00022824"/>
    </source>
</evidence>
<comment type="caution">
    <text evidence="15">The sequence shown here is derived from an EMBL/GenBank/DDBJ whole genome shotgun (WGS) entry which is preliminary data.</text>
</comment>
<feature type="non-terminal residue" evidence="15">
    <location>
        <position position="1"/>
    </location>
</feature>
<dbReference type="EMBL" id="WEIS01042473">
    <property type="protein sequence ID" value="NWI65994.1"/>
    <property type="molecule type" value="Genomic_DNA"/>
</dbReference>
<evidence type="ECO:0000256" key="5">
    <source>
        <dbReference type="ARBA" id="ARBA00022676"/>
    </source>
</evidence>
<evidence type="ECO:0000256" key="12">
    <source>
        <dbReference type="ARBA" id="ARBA00045097"/>
    </source>
</evidence>
<evidence type="ECO:0000259" key="14">
    <source>
        <dbReference type="Pfam" id="PF00535"/>
    </source>
</evidence>
<evidence type="ECO:0000313" key="16">
    <source>
        <dbReference type="Proteomes" id="UP000660247"/>
    </source>
</evidence>
<feature type="domain" description="Glycosyltransferase 2-like" evidence="14">
    <location>
        <begin position="72"/>
        <end position="242"/>
    </location>
</feature>
<dbReference type="Gene3D" id="3.90.550.10">
    <property type="entry name" value="Spore Coat Polysaccharide Biosynthesis Protein SpsA, Chain A"/>
    <property type="match status" value="1"/>
</dbReference>
<keyword evidence="6 15" id="KW-0808">Transferase</keyword>
<keyword evidence="8" id="KW-0256">Endoplasmic reticulum</keyword>
<name>A0A851DDA5_TODME</name>
<dbReference type="PANTHER" id="PTHR10859">
    <property type="entry name" value="GLYCOSYL TRANSFERASE"/>
    <property type="match status" value="1"/>
</dbReference>
<dbReference type="GO" id="GO:0005789">
    <property type="term" value="C:endoplasmic reticulum membrane"/>
    <property type="evidence" value="ECO:0007669"/>
    <property type="project" value="UniProtKB-SubCell"/>
</dbReference>
<evidence type="ECO:0000256" key="13">
    <source>
        <dbReference type="SAM" id="SignalP"/>
    </source>
</evidence>
<evidence type="ECO:0000256" key="4">
    <source>
        <dbReference type="ARBA" id="ARBA00012583"/>
    </source>
</evidence>
<keyword evidence="7" id="KW-0812">Transmembrane</keyword>
<gene>
    <name evidence="15" type="primary">Alg5</name>
    <name evidence="15" type="ORF">TODMEX_R02497</name>
</gene>
<dbReference type="GO" id="GO:0004581">
    <property type="term" value="F:dolichyl-phosphate beta-glucosyltransferase activity"/>
    <property type="evidence" value="ECO:0007669"/>
    <property type="project" value="UniProtKB-EC"/>
</dbReference>
<dbReference type="CDD" id="cd04188">
    <property type="entry name" value="DPG_synthase"/>
    <property type="match status" value="1"/>
</dbReference>
<evidence type="ECO:0000256" key="10">
    <source>
        <dbReference type="ARBA" id="ARBA00022989"/>
    </source>
</evidence>
<keyword evidence="9" id="KW-0735">Signal-anchor</keyword>
<comment type="pathway">
    <text evidence="2">Protein modification; protein glycosylation.</text>
</comment>
<evidence type="ECO:0000256" key="9">
    <source>
        <dbReference type="ARBA" id="ARBA00022968"/>
    </source>
</evidence>
<keyword evidence="10" id="KW-1133">Transmembrane helix</keyword>
<dbReference type="InterPro" id="IPR029044">
    <property type="entry name" value="Nucleotide-diphossugar_trans"/>
</dbReference>
<protein>
    <recommendedName>
        <fullName evidence="4">dolichyl-phosphate beta-glucosyltransferase</fullName>
        <ecNumber evidence="4">2.4.1.117</ecNumber>
    </recommendedName>
</protein>
<dbReference type="PANTHER" id="PTHR10859:SF91">
    <property type="entry name" value="DOLICHYL-PHOSPHATE BETA-GLUCOSYLTRANSFERASE"/>
    <property type="match status" value="1"/>
</dbReference>
<keyword evidence="16" id="KW-1185">Reference proteome</keyword>
<organism evidence="15 16">
    <name type="scientific">Todus mexicanus</name>
    <name type="common">Puerto Rican tody</name>
    <dbReference type="NCBI Taxonomy" id="135184"/>
    <lineage>
        <taxon>Eukaryota</taxon>
        <taxon>Metazoa</taxon>
        <taxon>Chordata</taxon>
        <taxon>Craniata</taxon>
        <taxon>Vertebrata</taxon>
        <taxon>Euteleostomi</taxon>
        <taxon>Archelosauria</taxon>
        <taxon>Archosauria</taxon>
        <taxon>Dinosauria</taxon>
        <taxon>Saurischia</taxon>
        <taxon>Theropoda</taxon>
        <taxon>Coelurosauria</taxon>
        <taxon>Aves</taxon>
        <taxon>Neognathae</taxon>
        <taxon>Neoaves</taxon>
        <taxon>Telluraves</taxon>
        <taxon>Coraciimorphae</taxon>
        <taxon>Coraciiformes</taxon>
        <taxon>Todidae</taxon>
        <taxon>Todus</taxon>
    </lineage>
</organism>
<sequence length="254" mass="28802">RAMALALALPAAAAALAALATLLLGLICMIAHVTARKMPTLHRYEEEKFFVNAEGRKESVPSIHDPPTKELSVVVPSYNEEERLPLMMDEALEYLEKRQKRDPSFTYEVIVVDDGSKDQTTKVAMNYCKKYGSDKVRVLSLVKNRGKGGAVRMGVFISRGKKILMADADGATKFPDIEKVEEGLKNLQPWPVSINSHGFSLIHRSYFRTLLMYGFHFLVWFLCVKDIRDTQCGFKLFTREAALRTFSTLHIERW</sequence>
<evidence type="ECO:0000256" key="11">
    <source>
        <dbReference type="ARBA" id="ARBA00023136"/>
    </source>
</evidence>
<feature type="chain" id="PRO_5032272499" description="dolichyl-phosphate beta-glucosyltransferase" evidence="13">
    <location>
        <begin position="36"/>
        <end position="254"/>
    </location>
</feature>
<feature type="signal peptide" evidence="13">
    <location>
        <begin position="1"/>
        <end position="35"/>
    </location>
</feature>
<comment type="subcellular location">
    <subcellularLocation>
        <location evidence="1">Endoplasmic reticulum membrane</location>
        <topology evidence="1">Single-pass membrane protein</topology>
    </subcellularLocation>
</comment>
<accession>A0A851DDA5</accession>
<dbReference type="Pfam" id="PF00535">
    <property type="entry name" value="Glycos_transf_2"/>
    <property type="match status" value="1"/>
</dbReference>